<sequence length="61" mass="6932">MQTGTLFDHRHAAGVTQFRVARPHRDCGFFECVAHKAVEGTHHFLGSIQIFSRREIEGPLK</sequence>
<name>A0A7Y9Y187_9SPHN</name>
<accession>A0A7Y9Y187</accession>
<evidence type="ECO:0000313" key="1">
    <source>
        <dbReference type="EMBL" id="NYH97095.1"/>
    </source>
</evidence>
<reference evidence="1 2" key="1">
    <citation type="submission" date="2020-07" db="EMBL/GenBank/DDBJ databases">
        <title>Genomic Encyclopedia of Type Strains, Phase IV (KMG-IV): sequencing the most valuable type-strain genomes for metagenomic binning, comparative biology and taxonomic classification.</title>
        <authorList>
            <person name="Goeker M."/>
        </authorList>
    </citation>
    <scope>NUCLEOTIDE SEQUENCE [LARGE SCALE GENOMIC DNA]</scope>
    <source>
        <strain evidence="1 2">DSM 29043</strain>
    </source>
</reference>
<dbReference type="EMBL" id="JACBZF010000012">
    <property type="protein sequence ID" value="NYH97095.1"/>
    <property type="molecule type" value="Genomic_DNA"/>
</dbReference>
<protein>
    <submittedName>
        <fullName evidence="1">Uncharacterized protein</fullName>
    </submittedName>
</protein>
<keyword evidence="2" id="KW-1185">Reference proteome</keyword>
<dbReference type="AlphaFoldDB" id="A0A7Y9Y187"/>
<organism evidence="1 2">
    <name type="scientific">Novosphingobium marinum</name>
    <dbReference type="NCBI Taxonomy" id="1514948"/>
    <lineage>
        <taxon>Bacteria</taxon>
        <taxon>Pseudomonadati</taxon>
        <taxon>Pseudomonadota</taxon>
        <taxon>Alphaproteobacteria</taxon>
        <taxon>Sphingomonadales</taxon>
        <taxon>Sphingomonadaceae</taxon>
        <taxon>Novosphingobium</taxon>
    </lineage>
</organism>
<evidence type="ECO:0000313" key="2">
    <source>
        <dbReference type="Proteomes" id="UP000522081"/>
    </source>
</evidence>
<proteinExistence type="predicted"/>
<dbReference type="Proteomes" id="UP000522081">
    <property type="component" value="Unassembled WGS sequence"/>
</dbReference>
<dbReference type="RefSeq" id="WP_179408859.1">
    <property type="nucleotide sequence ID" value="NZ_BMGF01000014.1"/>
</dbReference>
<gene>
    <name evidence="1" type="ORF">FHS75_003456</name>
</gene>
<comment type="caution">
    <text evidence="1">The sequence shown here is derived from an EMBL/GenBank/DDBJ whole genome shotgun (WGS) entry which is preliminary data.</text>
</comment>